<dbReference type="EMBL" id="CAKOGL010000030">
    <property type="protein sequence ID" value="CAH2107160.1"/>
    <property type="molecule type" value="Genomic_DNA"/>
</dbReference>
<protein>
    <submittedName>
        <fullName evidence="1">Uncharacterized protein</fullName>
    </submittedName>
</protein>
<accession>A0AAU9V8R9</accession>
<name>A0AAU9V8R9_EUPED</name>
<evidence type="ECO:0000313" key="1">
    <source>
        <dbReference type="EMBL" id="CAH2107160.1"/>
    </source>
</evidence>
<comment type="caution">
    <text evidence="1">The sequence shown here is derived from an EMBL/GenBank/DDBJ whole genome shotgun (WGS) entry which is preliminary data.</text>
</comment>
<reference evidence="1" key="1">
    <citation type="submission" date="2022-03" db="EMBL/GenBank/DDBJ databases">
        <authorList>
            <person name="Tunstrom K."/>
        </authorList>
    </citation>
    <scope>NUCLEOTIDE SEQUENCE</scope>
</reference>
<keyword evidence="2" id="KW-1185">Reference proteome</keyword>
<sequence length="294" mass="33469">MSEGAGGSFKVTARGRRCETYRSSRRGLQEIIIGTSLLSLCLGENSNLAISSVSFHRDDAPLSYKYNYVHPYSTGKPKSQNRPEIYKNIQYAPLVPNHIDKDKNDGVYTKAVAYKWNDIQNITRNENLEPQVHGSNNNYGNRQFVSGYNIDVPKRNNFGYNSISSEYKNVATSNKGTQLINFNKNTKNIPSNKLEISQDQLNNMILIKARKHQKQPSKSMQVLSMIENSQIHPVFNPYVKVPKLHLNIARANKFAPIKAPISGYQNMQQNFEQAHVKYSNRPALQKTILYPMNK</sequence>
<proteinExistence type="predicted"/>
<organism evidence="1 2">
    <name type="scientific">Euphydryas editha</name>
    <name type="common">Edith's checkerspot</name>
    <dbReference type="NCBI Taxonomy" id="104508"/>
    <lineage>
        <taxon>Eukaryota</taxon>
        <taxon>Metazoa</taxon>
        <taxon>Ecdysozoa</taxon>
        <taxon>Arthropoda</taxon>
        <taxon>Hexapoda</taxon>
        <taxon>Insecta</taxon>
        <taxon>Pterygota</taxon>
        <taxon>Neoptera</taxon>
        <taxon>Endopterygota</taxon>
        <taxon>Lepidoptera</taxon>
        <taxon>Glossata</taxon>
        <taxon>Ditrysia</taxon>
        <taxon>Papilionoidea</taxon>
        <taxon>Nymphalidae</taxon>
        <taxon>Nymphalinae</taxon>
        <taxon>Euphydryas</taxon>
    </lineage>
</organism>
<dbReference type="Proteomes" id="UP001153954">
    <property type="component" value="Unassembled WGS sequence"/>
</dbReference>
<dbReference type="AlphaFoldDB" id="A0AAU9V8R9"/>
<gene>
    <name evidence="1" type="ORF">EEDITHA_LOCUS21213</name>
</gene>
<evidence type="ECO:0000313" key="2">
    <source>
        <dbReference type="Proteomes" id="UP001153954"/>
    </source>
</evidence>